<sequence>MTREIELKLDLTPSAAEALEGSTILGGKPERIPQRSVYFDTSDHALSMNGFSLRIRRSGRKRTQTIKADRAFPAGLFVRSEWERTVRNDRPVLDDTTPVPTVLGVGLEELAPVFEVRIARSVWKVKHDDALIELVLDRGEATTDDRISPICEIELELKSGTLSALFSLARHIDSVAPVRLGVQTKAERGYRLIGPAICSFKAEAVRLSKAMTAGQAFQHIVQNCIRQFRLNEAMLLTHRDVEALHQARVALRRLRSSFSIFKPLLAGAEEAKLDNSLRRLATKLGDARNLDVLLERARPGLLHDHLEAARDKIYSGVIGELASPRPRSLMLDLAEWLSSGDWRIRLDTCEDRDQPAREFAIAALERLRRKLRKHGRDLAAKNDAARHQIRKDAKKLRYAATFFVSLFERKHEPQRYEAFLIALEKFQDLLGSLNDLATAPSVLERLGLADLDDAAVLLAGHKKGALLKAASDAYDALSDTHSFWR</sequence>
<protein>
    <submittedName>
        <fullName evidence="3">Inorganic triphosphatase YgiF</fullName>
    </submittedName>
</protein>
<dbReference type="EMBL" id="JACIDX010000020">
    <property type="protein sequence ID" value="MBB3957160.1"/>
    <property type="molecule type" value="Genomic_DNA"/>
</dbReference>
<gene>
    <name evidence="3" type="ORF">GGR38_004134</name>
</gene>
<dbReference type="CDD" id="cd07756">
    <property type="entry name" value="CYTH-like_Pase_CHAD"/>
    <property type="match status" value="1"/>
</dbReference>
<evidence type="ECO:0000259" key="2">
    <source>
        <dbReference type="PROSITE" id="PS51708"/>
    </source>
</evidence>
<dbReference type="GO" id="GO:0050355">
    <property type="term" value="F:inorganic triphosphate phosphatase activity"/>
    <property type="evidence" value="ECO:0007669"/>
    <property type="project" value="InterPro"/>
</dbReference>
<name>A0A7W6G8F4_9SPHN</name>
<dbReference type="Pfam" id="PF01928">
    <property type="entry name" value="CYTH"/>
    <property type="match status" value="1"/>
</dbReference>
<dbReference type="InterPro" id="IPR039013">
    <property type="entry name" value="YgiF"/>
</dbReference>
<feature type="domain" description="CHAD" evidence="2">
    <location>
        <begin position="210"/>
        <end position="485"/>
    </location>
</feature>
<dbReference type="SUPFAM" id="SSF55154">
    <property type="entry name" value="CYTH-like phosphatases"/>
    <property type="match status" value="1"/>
</dbReference>
<dbReference type="Gene3D" id="1.40.20.10">
    <property type="entry name" value="CHAD domain"/>
    <property type="match status" value="1"/>
</dbReference>
<dbReference type="SMART" id="SM01118">
    <property type="entry name" value="CYTH"/>
    <property type="match status" value="1"/>
</dbReference>
<evidence type="ECO:0000259" key="1">
    <source>
        <dbReference type="PROSITE" id="PS51707"/>
    </source>
</evidence>
<dbReference type="PANTHER" id="PTHR39569:SF1">
    <property type="entry name" value="INORGANIC TRIPHOSPHATASE"/>
    <property type="match status" value="1"/>
</dbReference>
<dbReference type="Gene3D" id="2.40.320.10">
    <property type="entry name" value="Hypothetical Protein Pfu-838710-001"/>
    <property type="match status" value="1"/>
</dbReference>
<dbReference type="InterPro" id="IPR023577">
    <property type="entry name" value="CYTH_domain"/>
</dbReference>
<dbReference type="InterPro" id="IPR033469">
    <property type="entry name" value="CYTH-like_dom_sf"/>
</dbReference>
<dbReference type="RefSeq" id="WP_183628218.1">
    <property type="nucleotide sequence ID" value="NZ_JACIDX010000020.1"/>
</dbReference>
<reference evidence="3 4" key="1">
    <citation type="submission" date="2020-08" db="EMBL/GenBank/DDBJ databases">
        <title>Genomic Encyclopedia of Type Strains, Phase IV (KMG-IV): sequencing the most valuable type-strain genomes for metagenomic binning, comparative biology and taxonomic classification.</title>
        <authorList>
            <person name="Goeker M."/>
        </authorList>
    </citation>
    <scope>NUCLEOTIDE SEQUENCE [LARGE SCALE GENOMIC DNA]</scope>
    <source>
        <strain evidence="3 4">DSM 27057</strain>
    </source>
</reference>
<dbReference type="Pfam" id="PF05235">
    <property type="entry name" value="CHAD"/>
    <property type="match status" value="1"/>
</dbReference>
<dbReference type="SMART" id="SM00880">
    <property type="entry name" value="CHAD"/>
    <property type="match status" value="1"/>
</dbReference>
<dbReference type="GO" id="GO:0046872">
    <property type="term" value="F:metal ion binding"/>
    <property type="evidence" value="ECO:0007669"/>
    <property type="project" value="TreeGrafter"/>
</dbReference>
<dbReference type="PROSITE" id="PS51708">
    <property type="entry name" value="CHAD"/>
    <property type="match status" value="1"/>
</dbReference>
<dbReference type="Proteomes" id="UP000548867">
    <property type="component" value="Unassembled WGS sequence"/>
</dbReference>
<organism evidence="3 4">
    <name type="scientific">Novosphingobium sediminicola</name>
    <dbReference type="NCBI Taxonomy" id="563162"/>
    <lineage>
        <taxon>Bacteria</taxon>
        <taxon>Pseudomonadati</taxon>
        <taxon>Pseudomonadota</taxon>
        <taxon>Alphaproteobacteria</taxon>
        <taxon>Sphingomonadales</taxon>
        <taxon>Sphingomonadaceae</taxon>
        <taxon>Novosphingobium</taxon>
    </lineage>
</organism>
<accession>A0A7W6G8F4</accession>
<evidence type="ECO:0000313" key="4">
    <source>
        <dbReference type="Proteomes" id="UP000548867"/>
    </source>
</evidence>
<proteinExistence type="predicted"/>
<evidence type="ECO:0000313" key="3">
    <source>
        <dbReference type="EMBL" id="MBB3957160.1"/>
    </source>
</evidence>
<dbReference type="InterPro" id="IPR007899">
    <property type="entry name" value="CHAD_dom"/>
</dbReference>
<keyword evidence="4" id="KW-1185">Reference proteome</keyword>
<dbReference type="PROSITE" id="PS51707">
    <property type="entry name" value="CYTH"/>
    <property type="match status" value="1"/>
</dbReference>
<dbReference type="PANTHER" id="PTHR39569">
    <property type="entry name" value="INORGANIC TRIPHOSPHATASE"/>
    <property type="match status" value="1"/>
</dbReference>
<dbReference type="AlphaFoldDB" id="A0A7W6G8F4"/>
<feature type="domain" description="CYTH" evidence="1">
    <location>
        <begin position="2"/>
        <end position="196"/>
    </location>
</feature>
<dbReference type="InterPro" id="IPR038186">
    <property type="entry name" value="CHAD_dom_sf"/>
</dbReference>
<comment type="caution">
    <text evidence="3">The sequence shown here is derived from an EMBL/GenBank/DDBJ whole genome shotgun (WGS) entry which is preliminary data.</text>
</comment>